<dbReference type="EMBL" id="FTOQ01000004">
    <property type="protein sequence ID" value="SIS85879.1"/>
    <property type="molecule type" value="Genomic_DNA"/>
</dbReference>
<dbReference type="RefSeq" id="WP_143526137.1">
    <property type="nucleotide sequence ID" value="NZ_FTOQ01000004.1"/>
</dbReference>
<evidence type="ECO:0000313" key="2">
    <source>
        <dbReference type="EMBL" id="SIS85879.1"/>
    </source>
</evidence>
<proteinExistence type="predicted"/>
<organism evidence="2 3">
    <name type="scientific">Roseivivax lentus</name>
    <dbReference type="NCBI Taxonomy" id="633194"/>
    <lineage>
        <taxon>Bacteria</taxon>
        <taxon>Pseudomonadati</taxon>
        <taxon>Pseudomonadota</taxon>
        <taxon>Alphaproteobacteria</taxon>
        <taxon>Rhodobacterales</taxon>
        <taxon>Roseobacteraceae</taxon>
        <taxon>Roseivivax</taxon>
    </lineage>
</organism>
<gene>
    <name evidence="2" type="ORF">SAMN05421759_104358</name>
</gene>
<sequence length="105" mass="10191">MSGAAAQVTFDEVDAALSALEQSVGVTGGVAGGVSGPASISGSSVPPIAGTTPPPDVISALGGSEANEGTGEGGVDFLPILTDQACPARLTSLNQRGLRQISQVE</sequence>
<evidence type="ECO:0000256" key="1">
    <source>
        <dbReference type="SAM" id="MobiDB-lite"/>
    </source>
</evidence>
<accession>A0A1N7MIX6</accession>
<dbReference type="AlphaFoldDB" id="A0A1N7MIX6"/>
<protein>
    <submittedName>
        <fullName evidence="2">Uncharacterized protein</fullName>
    </submittedName>
</protein>
<reference evidence="3" key="1">
    <citation type="submission" date="2017-01" db="EMBL/GenBank/DDBJ databases">
        <authorList>
            <person name="Varghese N."/>
            <person name="Submissions S."/>
        </authorList>
    </citation>
    <scope>NUCLEOTIDE SEQUENCE [LARGE SCALE GENOMIC DNA]</scope>
    <source>
        <strain evidence="3">DSM 29430</strain>
    </source>
</reference>
<name>A0A1N7MIX6_9RHOB</name>
<dbReference type="Proteomes" id="UP000186684">
    <property type="component" value="Unassembled WGS sequence"/>
</dbReference>
<keyword evidence="3" id="KW-1185">Reference proteome</keyword>
<evidence type="ECO:0000313" key="3">
    <source>
        <dbReference type="Proteomes" id="UP000186684"/>
    </source>
</evidence>
<feature type="compositionally biased region" description="Low complexity" evidence="1">
    <location>
        <begin position="38"/>
        <end position="50"/>
    </location>
</feature>
<feature type="region of interest" description="Disordered" evidence="1">
    <location>
        <begin position="38"/>
        <end position="75"/>
    </location>
</feature>